<reference evidence="1 2" key="1">
    <citation type="submission" date="2019-08" db="EMBL/GenBank/DDBJ databases">
        <title>In-depth cultivation of the pig gut microbiome towards novel bacterial diversity and tailored functional studies.</title>
        <authorList>
            <person name="Wylensek D."/>
            <person name="Hitch T.C.A."/>
            <person name="Clavel T."/>
        </authorList>
    </citation>
    <scope>NUCLEOTIDE SEQUENCE [LARGE SCALE GENOMIC DNA]</scope>
    <source>
        <strain evidence="1 2">WCA-693-APC-5D-A</strain>
    </source>
</reference>
<protein>
    <submittedName>
        <fullName evidence="1">Uncharacterized protein</fullName>
    </submittedName>
</protein>
<dbReference type="EMBL" id="VUNR01000019">
    <property type="protein sequence ID" value="MSU09273.1"/>
    <property type="molecule type" value="Genomic_DNA"/>
</dbReference>
<dbReference type="Proteomes" id="UP000433181">
    <property type="component" value="Unassembled WGS sequence"/>
</dbReference>
<sequence length="401" mass="46796">MENEIYKNLPLSQGEINTWEDVPGWQERNVDFQTLFHDYKVNKKMLDEFCTYPEAFKYHTDHNFTWYEINACSYNIFCYQPYDSEYKELVVKHCNKDHFNADAFYNNPTVPYDLGTKAALLEFASAGNECAYLEYEGKLSLLSTVEAVDMAKLKEFHDPDMSEFSSRDFLLHQPWHGAQVCWLTHNLTNMDQLTLEYFMSKDYSGYQWEILKNIATYQYNLDDKFIEAHIDELPSEALAARVNTGYMLSENILQKYEDKLCVLDNIDRLVTYRYISQERNFSEAFIEKYKSGLEENGWECISGKYKLSQNFIEHNYDKINLEAIEYNDTIPYSVDEVKQFIKNGEKAARIETISAVKNDILEALRASGLTSKEQLQILDSIKKEGQSVLSQGKITAVAKKR</sequence>
<dbReference type="GeneID" id="96779210"/>
<evidence type="ECO:0000313" key="1">
    <source>
        <dbReference type="EMBL" id="MSU09273.1"/>
    </source>
</evidence>
<evidence type="ECO:0000313" key="2">
    <source>
        <dbReference type="Proteomes" id="UP000433181"/>
    </source>
</evidence>
<gene>
    <name evidence="1" type="ORF">FYJ84_09775</name>
</gene>
<organism evidence="1 2">
    <name type="scientific">Anaerovibrio slackiae</name>
    <dbReference type="NCBI Taxonomy" id="2652309"/>
    <lineage>
        <taxon>Bacteria</taxon>
        <taxon>Bacillati</taxon>
        <taxon>Bacillota</taxon>
        <taxon>Negativicutes</taxon>
        <taxon>Selenomonadales</taxon>
        <taxon>Selenomonadaceae</taxon>
        <taxon>Anaerovibrio</taxon>
    </lineage>
</organism>
<dbReference type="AlphaFoldDB" id="A0A6I2UCJ7"/>
<name>A0A6I2UCJ7_9FIRM</name>
<accession>A0A6I2UCJ7</accession>
<keyword evidence="2" id="KW-1185">Reference proteome</keyword>
<dbReference type="RefSeq" id="WP_154407444.1">
    <property type="nucleotide sequence ID" value="NZ_VUNR01000019.1"/>
</dbReference>
<proteinExistence type="predicted"/>
<comment type="caution">
    <text evidence="1">The sequence shown here is derived from an EMBL/GenBank/DDBJ whole genome shotgun (WGS) entry which is preliminary data.</text>
</comment>